<reference evidence="6 7" key="1">
    <citation type="journal article" date="2009" name="Genome Res.">
        <title>Comparative genomics of the fungal pathogens Candida dubliniensis and Candida albicans.</title>
        <authorList>
            <person name="Jackson A.P."/>
            <person name="Gamble J.A."/>
            <person name="Yeomans T."/>
            <person name="Moran G.P."/>
            <person name="Saunders D."/>
            <person name="Harris D."/>
            <person name="Aslett M."/>
            <person name="Barrell J.F."/>
            <person name="Butler G."/>
            <person name="Citiulo F."/>
            <person name="Coleman D.C."/>
            <person name="de Groot P.W.J."/>
            <person name="Goodwin T.J."/>
            <person name="Quail M.A."/>
            <person name="McQuillan J."/>
            <person name="Munro C.A."/>
            <person name="Pain A."/>
            <person name="Poulter R.T."/>
            <person name="Rajandream M.A."/>
            <person name="Renauld H."/>
            <person name="Spiering M.J."/>
            <person name="Tivey A."/>
            <person name="Gow N.A.R."/>
            <person name="Barrell B."/>
            <person name="Sullivan D.J."/>
            <person name="Berriman M."/>
        </authorList>
    </citation>
    <scope>NUCLEOTIDE SEQUENCE [LARGE SCALE GENOMIC DNA]</scope>
    <source>
        <strain evidence="7">CD36 / ATCC MYA-646 / CBS 7987 / NCPF 3949 / NRRL Y-17841</strain>
    </source>
</reference>
<dbReference type="KEGG" id="cdu:CD36_34610"/>
<accession>B9WMT9</accession>
<keyword evidence="1 2" id="KW-0175">Coiled coil</keyword>
<name>B9WMT9_CANDC</name>
<dbReference type="InterPro" id="IPR013258">
    <property type="entry name" value="Striatin_N"/>
</dbReference>
<evidence type="ECO:0000313" key="7">
    <source>
        <dbReference type="Proteomes" id="UP000002605"/>
    </source>
</evidence>
<evidence type="ECO:0000313" key="5">
    <source>
        <dbReference type="CGD" id="CAL0000160281"/>
    </source>
</evidence>
<dbReference type="InterPro" id="IPR051488">
    <property type="entry name" value="WD_repeat_striatin"/>
</dbReference>
<organism evidence="6 7">
    <name type="scientific">Candida dubliniensis (strain CD36 / ATCC MYA-646 / CBS 7987 / NCPF 3949 / NRRL Y-17841)</name>
    <name type="common">Yeast</name>
    <dbReference type="NCBI Taxonomy" id="573826"/>
    <lineage>
        <taxon>Eukaryota</taxon>
        <taxon>Fungi</taxon>
        <taxon>Dikarya</taxon>
        <taxon>Ascomycota</taxon>
        <taxon>Saccharomycotina</taxon>
        <taxon>Pichiomycetes</taxon>
        <taxon>Debaryomycetaceae</taxon>
        <taxon>Candida/Lodderomyces clade</taxon>
        <taxon>Candida</taxon>
    </lineage>
</organism>
<feature type="region of interest" description="Disordered" evidence="3">
    <location>
        <begin position="272"/>
        <end position="346"/>
    </location>
</feature>
<dbReference type="PANTHER" id="PTHR15653:SF0">
    <property type="entry name" value="CONNECTOR OF KINASE TO AP-1, ISOFORM E"/>
    <property type="match status" value="1"/>
</dbReference>
<evidence type="ECO:0000256" key="1">
    <source>
        <dbReference type="ARBA" id="ARBA00023054"/>
    </source>
</evidence>
<dbReference type="OrthoDB" id="727118at2759"/>
<dbReference type="CGD" id="CAL0000160281">
    <property type="gene designation" value="Cd36_34610"/>
</dbReference>
<proteinExistence type="predicted"/>
<dbReference type="HOGENOM" id="CLU_497120_0_0_1"/>
<evidence type="ECO:0000259" key="4">
    <source>
        <dbReference type="Pfam" id="PF08232"/>
    </source>
</evidence>
<sequence length="575" mass="65116">MPPFKLRSRSNSSNSSNSTNSQTQWYNNNNRNYDQHSMSEPTYTLPGVINYLTSEFTKLERFKIVNNLERSEMKFKISELEGEIKSLAFTNKLQQKTIERLQRENKKLRLKLNEEDLEDIIMTPSAEELARMPKPDLQMIKRTKERLAKSMKEITALLKPPTLQPSAPLISSSNDVKDIGSLLEKPAVNRADDFNFNSKPYNFAEKDYESPVRNASSIVAQYFGSNTDLKEISKEKKKAEMENDDILNDDEILDPELEDVLEKAISDTSDSATIVLGDDDDPLADLDDDDFSLDDNSPENSQINDDDDDDLDFKGKESSFPSLGPPVPTSSSSENDKDKENGGYDHLDVYYHDPNTIYLKSMRDENNKQVKLDMLLDGKLVSTQEFEMDSWAQNIVDILPIDVPDTLLVIEKNGDVKSMEFELGTGKEHIVTSVKSDFQDIESCGLTEFTVKSDDAYKYYGLCISGRSSSNQQFLSKMYELSYDLSNRAVASTEIGSYNRKFLTKGRAVNRIHFAGWLNNAKIDSLVDILETDRNPRSSISGDDLTLLPYDVLYDVDGRTIKLNIASKQVSEFLA</sequence>
<dbReference type="RefSeq" id="XP_002422398.1">
    <property type="nucleotide sequence ID" value="XM_002422353.1"/>
</dbReference>
<evidence type="ECO:0000313" key="6">
    <source>
        <dbReference type="EMBL" id="CAX40405.1"/>
    </source>
</evidence>
<dbReference type="VEuPathDB" id="FungiDB:CD36_34610"/>
<feature type="compositionally biased region" description="Acidic residues" evidence="3">
    <location>
        <begin position="277"/>
        <end position="297"/>
    </location>
</feature>
<feature type="compositionally biased region" description="Basic and acidic residues" evidence="3">
    <location>
        <begin position="334"/>
        <end position="346"/>
    </location>
</feature>
<dbReference type="eggNOG" id="KOG0642">
    <property type="taxonomic scope" value="Eukaryota"/>
</dbReference>
<dbReference type="Pfam" id="PF08232">
    <property type="entry name" value="Striatin"/>
    <property type="match status" value="1"/>
</dbReference>
<gene>
    <name evidence="5" type="ordered locus">Cd36_34610</name>
    <name evidence="6" type="ORF">CD36_34610</name>
</gene>
<keyword evidence="7" id="KW-1185">Reference proteome</keyword>
<dbReference type="EMBL" id="FM992695">
    <property type="protein sequence ID" value="CAX40405.1"/>
    <property type="molecule type" value="Genomic_DNA"/>
</dbReference>
<feature type="coiled-coil region" evidence="2">
    <location>
        <begin position="91"/>
        <end position="118"/>
    </location>
</feature>
<feature type="domain" description="Striatin N-terminal" evidence="4">
    <location>
        <begin position="44"/>
        <end position="113"/>
    </location>
</feature>
<feature type="compositionally biased region" description="Low complexity" evidence="3">
    <location>
        <begin position="9"/>
        <end position="32"/>
    </location>
</feature>
<feature type="region of interest" description="Disordered" evidence="3">
    <location>
        <begin position="1"/>
        <end position="39"/>
    </location>
</feature>
<evidence type="ECO:0000256" key="3">
    <source>
        <dbReference type="SAM" id="MobiDB-lite"/>
    </source>
</evidence>
<dbReference type="GeneID" id="8049433"/>
<dbReference type="AlphaFoldDB" id="B9WMT9"/>
<evidence type="ECO:0000256" key="2">
    <source>
        <dbReference type="SAM" id="Coils"/>
    </source>
</evidence>
<dbReference type="PANTHER" id="PTHR15653">
    <property type="entry name" value="STRIATIN"/>
    <property type="match status" value="1"/>
</dbReference>
<dbReference type="Proteomes" id="UP000002605">
    <property type="component" value="Chromosome R"/>
</dbReference>
<protein>
    <recommendedName>
        <fullName evidence="4">Striatin N-terminal domain-containing protein</fullName>
    </recommendedName>
</protein>